<name>A0A8H4TZG5_9HYPO</name>
<sequence>MKLEDSPGGRGRNLHKRMKAYHYIVNEFRGHFGAKCCYNWHDTETYRFAYGSSRYINQGGIVTRLDLLSKSLRPLSLKCAAMGKKAKNFKPPDGPVPDWEAYPGLRPDTKTIPFYERQRSYSNVEDLGSYDASKDEPILISIEFEDLCKILTDVYPETHFMRGHTYRYKPITEIGWTVLETRDLTKLKFSPGDRARELHKKMDASHYFINEFRGHFYSTGCNKFWHKTEPFNFAYGKSRYIDMKDIAMYLSRPLQNQCKRNLTQYEKDNNILRKIAIFTWCSQLEESALDRLGLDWFSLPNVTLFDLHQHYLISQKPACWKVMARLGLRFKDTKAQSAAMGSFTVPCMDATLVERFVYGGSLVDGDDAIDWLPFSWSGCQMDLTNKPPVELAPRFERYLVPRSK</sequence>
<protein>
    <recommendedName>
        <fullName evidence="1">Gfd2/YDR514C-like C-terminal domain-containing protein</fullName>
    </recommendedName>
</protein>
<reference evidence="2" key="2">
    <citation type="submission" date="2020-05" db="EMBL/GenBank/DDBJ databases">
        <authorList>
            <person name="Kim H.-S."/>
            <person name="Proctor R.H."/>
            <person name="Brown D.W."/>
        </authorList>
    </citation>
    <scope>NUCLEOTIDE SEQUENCE</scope>
    <source>
        <strain evidence="2">NRRL 20472</strain>
    </source>
</reference>
<dbReference type="Proteomes" id="UP000622797">
    <property type="component" value="Unassembled WGS sequence"/>
</dbReference>
<dbReference type="PANTHER" id="PTHR28083">
    <property type="entry name" value="GOOD FOR FULL DBP5 ACTIVITY PROTEIN 2"/>
    <property type="match status" value="1"/>
</dbReference>
<dbReference type="GO" id="GO:0005634">
    <property type="term" value="C:nucleus"/>
    <property type="evidence" value="ECO:0007669"/>
    <property type="project" value="TreeGrafter"/>
</dbReference>
<gene>
    <name evidence="2" type="ORF">FSARC_5595</name>
</gene>
<dbReference type="Pfam" id="PF21762">
    <property type="entry name" value="DEDDh_C"/>
    <property type="match status" value="1"/>
</dbReference>
<comment type="caution">
    <text evidence="2">The sequence shown here is derived from an EMBL/GenBank/DDBJ whole genome shotgun (WGS) entry which is preliminary data.</text>
</comment>
<dbReference type="PANTHER" id="PTHR28083:SF1">
    <property type="entry name" value="GOOD FOR FULL DBP5 ACTIVITY PROTEIN 2"/>
    <property type="match status" value="1"/>
</dbReference>
<feature type="domain" description="Gfd2/YDR514C-like C-terminal" evidence="1">
    <location>
        <begin position="168"/>
        <end position="298"/>
    </location>
</feature>
<dbReference type="OrthoDB" id="5082432at2759"/>
<evidence type="ECO:0000259" key="1">
    <source>
        <dbReference type="Pfam" id="PF21762"/>
    </source>
</evidence>
<dbReference type="InterPro" id="IPR048519">
    <property type="entry name" value="Gfd2/YDR514C-like_C"/>
</dbReference>
<organism evidence="2 3">
    <name type="scientific">Fusarium sarcochroum</name>
    <dbReference type="NCBI Taxonomy" id="1208366"/>
    <lineage>
        <taxon>Eukaryota</taxon>
        <taxon>Fungi</taxon>
        <taxon>Dikarya</taxon>
        <taxon>Ascomycota</taxon>
        <taxon>Pezizomycotina</taxon>
        <taxon>Sordariomycetes</taxon>
        <taxon>Hypocreomycetidae</taxon>
        <taxon>Hypocreales</taxon>
        <taxon>Nectriaceae</taxon>
        <taxon>Fusarium</taxon>
        <taxon>Fusarium lateritium species complex</taxon>
    </lineage>
</organism>
<evidence type="ECO:0000313" key="2">
    <source>
        <dbReference type="EMBL" id="KAF4966758.1"/>
    </source>
</evidence>
<proteinExistence type="predicted"/>
<dbReference type="AlphaFoldDB" id="A0A8H4TZG5"/>
<evidence type="ECO:0000313" key="3">
    <source>
        <dbReference type="Proteomes" id="UP000622797"/>
    </source>
</evidence>
<keyword evidence="3" id="KW-1185">Reference proteome</keyword>
<reference evidence="2" key="1">
    <citation type="journal article" date="2020" name="BMC Genomics">
        <title>Correction to: Identification and distribution of gene clusters required for synthesis of sphingolipid metabolism inhibitors in diverse species of the filamentous fungus Fusarium.</title>
        <authorList>
            <person name="Kim H.S."/>
            <person name="Lohmar J.M."/>
            <person name="Busman M."/>
            <person name="Brown D.W."/>
            <person name="Naumann T.A."/>
            <person name="Divon H.H."/>
            <person name="Lysoe E."/>
            <person name="Uhlig S."/>
            <person name="Proctor R.H."/>
        </authorList>
    </citation>
    <scope>NUCLEOTIDE SEQUENCE</scope>
    <source>
        <strain evidence="2">NRRL 20472</strain>
    </source>
</reference>
<accession>A0A8H4TZG5</accession>
<dbReference type="EMBL" id="JABEXW010000273">
    <property type="protein sequence ID" value="KAF4966758.1"/>
    <property type="molecule type" value="Genomic_DNA"/>
</dbReference>
<dbReference type="InterPro" id="IPR040151">
    <property type="entry name" value="Gfd2/YDR514C-like"/>
</dbReference>